<dbReference type="AlphaFoldDB" id="A0AAN6Z8R3"/>
<evidence type="ECO:0000313" key="2">
    <source>
        <dbReference type="Proteomes" id="UP001302602"/>
    </source>
</evidence>
<evidence type="ECO:0000313" key="1">
    <source>
        <dbReference type="EMBL" id="KAK4129111.1"/>
    </source>
</evidence>
<protein>
    <submittedName>
        <fullName evidence="1">Uncharacterized protein</fullName>
    </submittedName>
</protein>
<keyword evidence="2" id="KW-1185">Reference proteome</keyword>
<sequence length="136" mass="14458">MAAGESIAVLISICRAYRSSSQAVSVTADIRPSPLPTTTGLRRPTCFLSAAPCAGTPSSSFLGEPFHSPRFSRPDALGFTQRPIRTPGLGQHHAVLAVQASPCFRVSSRHHPSSFPRRPPISRAGVCLVRAARLAQ</sequence>
<dbReference type="EMBL" id="MU853223">
    <property type="protein sequence ID" value="KAK4129111.1"/>
    <property type="molecule type" value="Genomic_DNA"/>
</dbReference>
<gene>
    <name evidence="1" type="ORF">N657DRAFT_54613</name>
</gene>
<proteinExistence type="predicted"/>
<name>A0AAN6Z8R3_9PEZI</name>
<comment type="caution">
    <text evidence="1">The sequence shown here is derived from an EMBL/GenBank/DDBJ whole genome shotgun (WGS) entry which is preliminary data.</text>
</comment>
<reference evidence="1" key="2">
    <citation type="submission" date="2023-05" db="EMBL/GenBank/DDBJ databases">
        <authorList>
            <consortium name="Lawrence Berkeley National Laboratory"/>
            <person name="Steindorff A."/>
            <person name="Hensen N."/>
            <person name="Bonometti L."/>
            <person name="Westerberg I."/>
            <person name="Brannstrom I.O."/>
            <person name="Guillou S."/>
            <person name="Cros-Aarteil S."/>
            <person name="Calhoun S."/>
            <person name="Haridas S."/>
            <person name="Kuo A."/>
            <person name="Mondo S."/>
            <person name="Pangilinan J."/>
            <person name="Riley R."/>
            <person name="Labutti K."/>
            <person name="Andreopoulos B."/>
            <person name="Lipzen A."/>
            <person name="Chen C."/>
            <person name="Yanf M."/>
            <person name="Daum C."/>
            <person name="Ng V."/>
            <person name="Clum A."/>
            <person name="Ohm R."/>
            <person name="Martin F."/>
            <person name="Silar P."/>
            <person name="Natvig D."/>
            <person name="Lalanne C."/>
            <person name="Gautier V."/>
            <person name="Ament-Velasquez S.L."/>
            <person name="Kruys A."/>
            <person name="Hutchinson M.I."/>
            <person name="Powell A.J."/>
            <person name="Barry K."/>
            <person name="Miller A.N."/>
            <person name="Grigoriev I.V."/>
            <person name="Debuchy R."/>
            <person name="Gladieux P."/>
            <person name="Thoren M.H."/>
            <person name="Johannesson H."/>
        </authorList>
    </citation>
    <scope>NUCLEOTIDE SEQUENCE</scope>
    <source>
        <strain evidence="1">CBS 731.68</strain>
    </source>
</reference>
<dbReference type="RefSeq" id="XP_062652882.1">
    <property type="nucleotide sequence ID" value="XM_062787857.1"/>
</dbReference>
<organism evidence="1 2">
    <name type="scientific">Parathielavia appendiculata</name>
    <dbReference type="NCBI Taxonomy" id="2587402"/>
    <lineage>
        <taxon>Eukaryota</taxon>
        <taxon>Fungi</taxon>
        <taxon>Dikarya</taxon>
        <taxon>Ascomycota</taxon>
        <taxon>Pezizomycotina</taxon>
        <taxon>Sordariomycetes</taxon>
        <taxon>Sordariomycetidae</taxon>
        <taxon>Sordariales</taxon>
        <taxon>Chaetomiaceae</taxon>
        <taxon>Parathielavia</taxon>
    </lineage>
</organism>
<reference evidence="1" key="1">
    <citation type="journal article" date="2023" name="Mol. Phylogenet. Evol.">
        <title>Genome-scale phylogeny and comparative genomics of the fungal order Sordariales.</title>
        <authorList>
            <person name="Hensen N."/>
            <person name="Bonometti L."/>
            <person name="Westerberg I."/>
            <person name="Brannstrom I.O."/>
            <person name="Guillou S."/>
            <person name="Cros-Aarteil S."/>
            <person name="Calhoun S."/>
            <person name="Haridas S."/>
            <person name="Kuo A."/>
            <person name="Mondo S."/>
            <person name="Pangilinan J."/>
            <person name="Riley R."/>
            <person name="LaButti K."/>
            <person name="Andreopoulos B."/>
            <person name="Lipzen A."/>
            <person name="Chen C."/>
            <person name="Yan M."/>
            <person name="Daum C."/>
            <person name="Ng V."/>
            <person name="Clum A."/>
            <person name="Steindorff A."/>
            <person name="Ohm R.A."/>
            <person name="Martin F."/>
            <person name="Silar P."/>
            <person name="Natvig D.O."/>
            <person name="Lalanne C."/>
            <person name="Gautier V."/>
            <person name="Ament-Velasquez S.L."/>
            <person name="Kruys A."/>
            <person name="Hutchinson M.I."/>
            <person name="Powell A.J."/>
            <person name="Barry K."/>
            <person name="Miller A.N."/>
            <person name="Grigoriev I.V."/>
            <person name="Debuchy R."/>
            <person name="Gladieux P."/>
            <person name="Hiltunen Thoren M."/>
            <person name="Johannesson H."/>
        </authorList>
    </citation>
    <scope>NUCLEOTIDE SEQUENCE</scope>
    <source>
        <strain evidence="1">CBS 731.68</strain>
    </source>
</reference>
<dbReference type="GeneID" id="87824627"/>
<dbReference type="Proteomes" id="UP001302602">
    <property type="component" value="Unassembled WGS sequence"/>
</dbReference>
<accession>A0AAN6Z8R3</accession>